<name>A0A381QNT3_9ZZZZ</name>
<dbReference type="InterPro" id="IPR002938">
    <property type="entry name" value="FAD-bd"/>
</dbReference>
<dbReference type="InterPro" id="IPR036188">
    <property type="entry name" value="FAD/NAD-bd_sf"/>
</dbReference>
<feature type="domain" description="FAD-binding" evidence="1">
    <location>
        <begin position="6"/>
        <end position="312"/>
    </location>
</feature>
<protein>
    <recommendedName>
        <fullName evidence="1">FAD-binding domain-containing protein</fullName>
    </recommendedName>
</protein>
<sequence length="421" mass="46859">MYPDTDYDVIVVGGGPAGSTAGALLADAGRKVLVIDREKFPRFRVGESLMPATYWTLERLGVLDKMKCSNFPNKHSVQFFAKNGDPAAPYYFSRVDQHESSQTWQVNRLDFDHMLLKNAAAKNADVFEEVRVHDVLFDGDRAFGIRAEFKNGVKKAITAKVIVDATGQSAIIAKKLKLRRTDPNLKHCAFFTRYRGAQRDTGIDAGATLIMRTETEKSWFWYIPQPNDVVSVGVVGPINYLVKGRSNDPGAVFEEELALCKPLQKRVTGSESLHQVRVLKDFTYAAKQIAGDGWVLAGDAFGFIDPIYSTGVFLALKGGELAADSIIEGFEINDFSAAQLGKHGPEFMEGIDALRKLVYAFYAPSFSIAQFLKQFPEHQENLVHLLIGNIYRHPVDGLLKAMDEYHKLPMYNPIGIDTPTR</sequence>
<organism evidence="2">
    <name type="scientific">marine metagenome</name>
    <dbReference type="NCBI Taxonomy" id="408172"/>
    <lineage>
        <taxon>unclassified sequences</taxon>
        <taxon>metagenomes</taxon>
        <taxon>ecological metagenomes</taxon>
    </lineage>
</organism>
<dbReference type="Gene3D" id="3.50.50.60">
    <property type="entry name" value="FAD/NAD(P)-binding domain"/>
    <property type="match status" value="1"/>
</dbReference>
<proteinExistence type="predicted"/>
<evidence type="ECO:0000313" key="2">
    <source>
        <dbReference type="EMBL" id="SUZ81046.1"/>
    </source>
</evidence>
<reference evidence="2" key="1">
    <citation type="submission" date="2018-05" db="EMBL/GenBank/DDBJ databases">
        <authorList>
            <person name="Lanie J.A."/>
            <person name="Ng W.-L."/>
            <person name="Kazmierczak K.M."/>
            <person name="Andrzejewski T.M."/>
            <person name="Davidsen T.M."/>
            <person name="Wayne K.J."/>
            <person name="Tettelin H."/>
            <person name="Glass J.I."/>
            <person name="Rusch D."/>
            <person name="Podicherti R."/>
            <person name="Tsui H.-C.T."/>
            <person name="Winkler M.E."/>
        </authorList>
    </citation>
    <scope>NUCLEOTIDE SEQUENCE</scope>
</reference>
<dbReference type="SUPFAM" id="SSF51905">
    <property type="entry name" value="FAD/NAD(P)-binding domain"/>
    <property type="match status" value="1"/>
</dbReference>
<dbReference type="PANTHER" id="PTHR43747">
    <property type="entry name" value="FAD-BINDING PROTEIN"/>
    <property type="match status" value="1"/>
</dbReference>
<dbReference type="Pfam" id="PF01494">
    <property type="entry name" value="FAD_binding_3"/>
    <property type="match status" value="1"/>
</dbReference>
<dbReference type="GO" id="GO:0071949">
    <property type="term" value="F:FAD binding"/>
    <property type="evidence" value="ECO:0007669"/>
    <property type="project" value="InterPro"/>
</dbReference>
<dbReference type="PRINTS" id="PR00420">
    <property type="entry name" value="RNGMNOXGNASE"/>
</dbReference>
<dbReference type="InterPro" id="IPR050816">
    <property type="entry name" value="Flavin-dep_Halogenase_NPB"/>
</dbReference>
<dbReference type="PANTHER" id="PTHR43747:SF1">
    <property type="entry name" value="SLR1998 PROTEIN"/>
    <property type="match status" value="1"/>
</dbReference>
<evidence type="ECO:0000259" key="1">
    <source>
        <dbReference type="Pfam" id="PF01494"/>
    </source>
</evidence>
<gene>
    <name evidence="2" type="ORF">METZ01_LOCUS33900</name>
</gene>
<dbReference type="EMBL" id="UINC01001451">
    <property type="protein sequence ID" value="SUZ81046.1"/>
    <property type="molecule type" value="Genomic_DNA"/>
</dbReference>
<dbReference type="AlphaFoldDB" id="A0A381QNT3"/>
<accession>A0A381QNT3</accession>